<evidence type="ECO:0000256" key="4">
    <source>
        <dbReference type="ARBA" id="ARBA00023139"/>
    </source>
</evidence>
<protein>
    <recommendedName>
        <fullName evidence="6">Lipoprotein</fullName>
    </recommendedName>
</protein>
<dbReference type="InterPro" id="IPR004872">
    <property type="entry name" value="Lipoprotein_NlpA"/>
</dbReference>
<gene>
    <name evidence="8" type="ORF">SAMN04488559_10998</name>
</gene>
<keyword evidence="4" id="KW-0564">Palmitate</keyword>
<sequence>MKKWSISFLIIAILGFVVGCGNKKEESAEKVEKVKIGVVGENNEVWDYVKEQLKEENIEIELVKFTDYTQPNAALAEGEIDLNSFQHQIFLDNYNKDHDTDLVSIADTQIASLGIYSNKIKDVKELKEGAKIAIPNDLTNGGRALLLLQTAGLIKLDKTAAQTPTVKDITENKLNLKIEELDAAQTARALPDVDASLINSGMAVDAGFVPTEDAIFLEPIDETSKPYINIIVANGKDKDKEVFKKIIKAYQSDGTAKLIEEISKGSSTPAWTQDK</sequence>
<dbReference type="Pfam" id="PF03180">
    <property type="entry name" value="Lipoprotein_9"/>
    <property type="match status" value="1"/>
</dbReference>
<keyword evidence="9" id="KW-1185">Reference proteome</keyword>
<reference evidence="8 9" key="1">
    <citation type="submission" date="2016-10" db="EMBL/GenBank/DDBJ databases">
        <authorList>
            <person name="de Groot N.N."/>
        </authorList>
    </citation>
    <scope>NUCLEOTIDE SEQUENCE [LARGE SCALE GENOMIC DNA]</scope>
    <source>
        <strain evidence="8 9">DSM 13760</strain>
    </source>
</reference>
<dbReference type="GO" id="GO:0016020">
    <property type="term" value="C:membrane"/>
    <property type="evidence" value="ECO:0007669"/>
    <property type="project" value="UniProtKB-SubCell"/>
</dbReference>
<dbReference type="PIRSF" id="PIRSF002854">
    <property type="entry name" value="MetQ"/>
    <property type="match status" value="1"/>
</dbReference>
<dbReference type="Proteomes" id="UP000198948">
    <property type="component" value="Unassembled WGS sequence"/>
</dbReference>
<dbReference type="RefSeq" id="WP_092652324.1">
    <property type="nucleotide sequence ID" value="NZ_FOHA01000009.1"/>
</dbReference>
<keyword evidence="5 6" id="KW-0449">Lipoprotein</keyword>
<feature type="lipid moiety-binding region" description="S-diacylglycerol cysteine" evidence="7">
    <location>
        <position position="20"/>
    </location>
</feature>
<comment type="subcellular location">
    <subcellularLocation>
        <location evidence="1">Membrane</location>
        <topology evidence="1">Lipid-anchor</topology>
    </subcellularLocation>
</comment>
<dbReference type="EMBL" id="FOHA01000009">
    <property type="protein sequence ID" value="SER89284.1"/>
    <property type="molecule type" value="Genomic_DNA"/>
</dbReference>
<dbReference type="SUPFAM" id="SSF53850">
    <property type="entry name" value="Periplasmic binding protein-like II"/>
    <property type="match status" value="1"/>
</dbReference>
<dbReference type="OrthoDB" id="9812878at2"/>
<keyword evidence="2" id="KW-0732">Signal</keyword>
<evidence type="ECO:0000256" key="1">
    <source>
        <dbReference type="ARBA" id="ARBA00004635"/>
    </source>
</evidence>
<dbReference type="AlphaFoldDB" id="A0A1H9SWU0"/>
<evidence type="ECO:0000256" key="7">
    <source>
        <dbReference type="PIRSR" id="PIRSR002854-1"/>
    </source>
</evidence>
<dbReference type="PANTHER" id="PTHR30429">
    <property type="entry name" value="D-METHIONINE-BINDING LIPOPROTEIN METQ"/>
    <property type="match status" value="1"/>
</dbReference>
<proteinExistence type="inferred from homology"/>
<name>A0A1H9SWU0_9LACT</name>
<keyword evidence="3" id="KW-0472">Membrane</keyword>
<evidence type="ECO:0000313" key="9">
    <source>
        <dbReference type="Proteomes" id="UP000198948"/>
    </source>
</evidence>
<dbReference type="CDD" id="cd13596">
    <property type="entry name" value="PBP2_lipoprotein_GmpC"/>
    <property type="match status" value="1"/>
</dbReference>
<evidence type="ECO:0000256" key="3">
    <source>
        <dbReference type="ARBA" id="ARBA00023136"/>
    </source>
</evidence>
<evidence type="ECO:0000313" key="8">
    <source>
        <dbReference type="EMBL" id="SER89284.1"/>
    </source>
</evidence>
<dbReference type="STRING" id="142588.SAMN04488559_10998"/>
<organism evidence="8 9">
    <name type="scientific">Isobaculum melis</name>
    <dbReference type="NCBI Taxonomy" id="142588"/>
    <lineage>
        <taxon>Bacteria</taxon>
        <taxon>Bacillati</taxon>
        <taxon>Bacillota</taxon>
        <taxon>Bacilli</taxon>
        <taxon>Lactobacillales</taxon>
        <taxon>Carnobacteriaceae</taxon>
        <taxon>Isobaculum</taxon>
    </lineage>
</organism>
<dbReference type="Gene3D" id="3.40.190.10">
    <property type="entry name" value="Periplasmic binding protein-like II"/>
    <property type="match status" value="2"/>
</dbReference>
<accession>A0A1H9SWU0</accession>
<dbReference type="PANTHER" id="PTHR30429:SF3">
    <property type="entry name" value="LIPOPROTEIN"/>
    <property type="match status" value="1"/>
</dbReference>
<comment type="similarity">
    <text evidence="6">Belongs to the nlpA lipoprotein family.</text>
</comment>
<dbReference type="PROSITE" id="PS51257">
    <property type="entry name" value="PROKAR_LIPOPROTEIN"/>
    <property type="match status" value="1"/>
</dbReference>
<evidence type="ECO:0000256" key="2">
    <source>
        <dbReference type="ARBA" id="ARBA00022729"/>
    </source>
</evidence>
<evidence type="ECO:0000256" key="6">
    <source>
        <dbReference type="PIRNR" id="PIRNR002854"/>
    </source>
</evidence>
<evidence type="ECO:0000256" key="5">
    <source>
        <dbReference type="ARBA" id="ARBA00023288"/>
    </source>
</evidence>